<dbReference type="Proteomes" id="UP001233999">
    <property type="component" value="Unassembled WGS sequence"/>
</dbReference>
<reference evidence="1" key="2">
    <citation type="submission" date="2023-05" db="EMBL/GenBank/DDBJ databases">
        <authorList>
            <person name="Fouks B."/>
        </authorList>
    </citation>
    <scope>NUCLEOTIDE SEQUENCE</scope>
    <source>
        <strain evidence="1">Stay&amp;Tobe</strain>
        <tissue evidence="1">Testes</tissue>
    </source>
</reference>
<name>A0AAD8AFN9_DIPPU</name>
<keyword evidence="2" id="KW-1185">Reference proteome</keyword>
<feature type="non-terminal residue" evidence="1">
    <location>
        <position position="59"/>
    </location>
</feature>
<protein>
    <submittedName>
        <fullName evidence="1">Uncharacterized protein</fullName>
    </submittedName>
</protein>
<sequence length="59" mass="7167">LFYENSKLPTVTMTNLVRCCCSHYLLVSMTMYKYFCFESGDNIECLYKYIRVIILYHYE</sequence>
<gene>
    <name evidence="1" type="ORF">L9F63_011084</name>
</gene>
<evidence type="ECO:0000313" key="1">
    <source>
        <dbReference type="EMBL" id="KAJ9598263.1"/>
    </source>
</evidence>
<organism evidence="1 2">
    <name type="scientific">Diploptera punctata</name>
    <name type="common">Pacific beetle cockroach</name>
    <dbReference type="NCBI Taxonomy" id="6984"/>
    <lineage>
        <taxon>Eukaryota</taxon>
        <taxon>Metazoa</taxon>
        <taxon>Ecdysozoa</taxon>
        <taxon>Arthropoda</taxon>
        <taxon>Hexapoda</taxon>
        <taxon>Insecta</taxon>
        <taxon>Pterygota</taxon>
        <taxon>Neoptera</taxon>
        <taxon>Polyneoptera</taxon>
        <taxon>Dictyoptera</taxon>
        <taxon>Blattodea</taxon>
        <taxon>Blaberoidea</taxon>
        <taxon>Blaberidae</taxon>
        <taxon>Diplopterinae</taxon>
        <taxon>Diploptera</taxon>
    </lineage>
</organism>
<dbReference type="EMBL" id="JASPKZ010001233">
    <property type="protein sequence ID" value="KAJ9598263.1"/>
    <property type="molecule type" value="Genomic_DNA"/>
</dbReference>
<dbReference type="AlphaFoldDB" id="A0AAD8AFN9"/>
<evidence type="ECO:0000313" key="2">
    <source>
        <dbReference type="Proteomes" id="UP001233999"/>
    </source>
</evidence>
<comment type="caution">
    <text evidence="1">The sequence shown here is derived from an EMBL/GenBank/DDBJ whole genome shotgun (WGS) entry which is preliminary data.</text>
</comment>
<reference evidence="1" key="1">
    <citation type="journal article" date="2023" name="IScience">
        <title>Live-bearing cockroach genome reveals convergent evolutionary mechanisms linked to viviparity in insects and beyond.</title>
        <authorList>
            <person name="Fouks B."/>
            <person name="Harrison M.C."/>
            <person name="Mikhailova A.A."/>
            <person name="Marchal E."/>
            <person name="English S."/>
            <person name="Carruthers M."/>
            <person name="Jennings E.C."/>
            <person name="Chiamaka E.L."/>
            <person name="Frigard R.A."/>
            <person name="Pippel M."/>
            <person name="Attardo G.M."/>
            <person name="Benoit J.B."/>
            <person name="Bornberg-Bauer E."/>
            <person name="Tobe S.S."/>
        </authorList>
    </citation>
    <scope>NUCLEOTIDE SEQUENCE</scope>
    <source>
        <strain evidence="1">Stay&amp;Tobe</strain>
    </source>
</reference>
<accession>A0AAD8AFN9</accession>
<proteinExistence type="predicted"/>
<feature type="non-terminal residue" evidence="1">
    <location>
        <position position="1"/>
    </location>
</feature>